<evidence type="ECO:0000256" key="3">
    <source>
        <dbReference type="ARBA" id="ARBA00022679"/>
    </source>
</evidence>
<evidence type="ECO:0000313" key="11">
    <source>
        <dbReference type="EMBL" id="GEP11071.1"/>
    </source>
</evidence>
<comment type="caution">
    <text evidence="11">The sequence shown here is derived from an EMBL/GenBank/DDBJ whole genome shotgun (WGS) entry which is preliminary data.</text>
</comment>
<evidence type="ECO:0000256" key="5">
    <source>
        <dbReference type="ARBA" id="ARBA00022984"/>
    </source>
</evidence>
<dbReference type="InterPro" id="IPR005490">
    <property type="entry name" value="LD_TPept_cat_dom"/>
</dbReference>
<name>A0A512JM80_9HYPH</name>
<feature type="compositionally biased region" description="Basic and acidic residues" evidence="8">
    <location>
        <begin position="79"/>
        <end position="88"/>
    </location>
</feature>
<feature type="active site" description="Nucleophile" evidence="7">
    <location>
        <position position="156"/>
    </location>
</feature>
<dbReference type="Pfam" id="PF03734">
    <property type="entry name" value="YkuD"/>
    <property type="match status" value="1"/>
</dbReference>
<keyword evidence="9" id="KW-1133">Transmembrane helix</keyword>
<evidence type="ECO:0000256" key="4">
    <source>
        <dbReference type="ARBA" id="ARBA00022960"/>
    </source>
</evidence>
<keyword evidence="6 7" id="KW-0961">Cell wall biogenesis/degradation</keyword>
<dbReference type="PANTHER" id="PTHR36699">
    <property type="entry name" value="LD-TRANSPEPTIDASE"/>
    <property type="match status" value="1"/>
</dbReference>
<dbReference type="InterPro" id="IPR038063">
    <property type="entry name" value="Transpep_catalytic_dom"/>
</dbReference>
<evidence type="ECO:0000256" key="2">
    <source>
        <dbReference type="ARBA" id="ARBA00005992"/>
    </source>
</evidence>
<feature type="active site" description="Proton donor/acceptor" evidence="7">
    <location>
        <position position="134"/>
    </location>
</feature>
<dbReference type="CDD" id="cd16913">
    <property type="entry name" value="YkuD_like"/>
    <property type="match status" value="1"/>
</dbReference>
<evidence type="ECO:0000256" key="1">
    <source>
        <dbReference type="ARBA" id="ARBA00004752"/>
    </source>
</evidence>
<evidence type="ECO:0000259" key="10">
    <source>
        <dbReference type="PROSITE" id="PS52029"/>
    </source>
</evidence>
<dbReference type="OrthoDB" id="9809748at2"/>
<evidence type="ECO:0000256" key="7">
    <source>
        <dbReference type="PROSITE-ProRule" id="PRU01373"/>
    </source>
</evidence>
<dbReference type="SUPFAM" id="SSF141523">
    <property type="entry name" value="L,D-transpeptidase catalytic domain-like"/>
    <property type="match status" value="1"/>
</dbReference>
<dbReference type="GO" id="GO:0008360">
    <property type="term" value="P:regulation of cell shape"/>
    <property type="evidence" value="ECO:0007669"/>
    <property type="project" value="UniProtKB-UniRule"/>
</dbReference>
<accession>A0A512JM80</accession>
<dbReference type="Proteomes" id="UP000321750">
    <property type="component" value="Unassembled WGS sequence"/>
</dbReference>
<evidence type="ECO:0000256" key="9">
    <source>
        <dbReference type="SAM" id="Phobius"/>
    </source>
</evidence>
<evidence type="ECO:0000313" key="12">
    <source>
        <dbReference type="Proteomes" id="UP000321750"/>
    </source>
</evidence>
<dbReference type="PROSITE" id="PS52029">
    <property type="entry name" value="LD_TPASE"/>
    <property type="match status" value="1"/>
</dbReference>
<dbReference type="UniPathway" id="UPA00219"/>
<dbReference type="RefSeq" id="WP_147047464.1">
    <property type="nucleotide sequence ID" value="NZ_BJZV01000015.1"/>
</dbReference>
<evidence type="ECO:0000256" key="8">
    <source>
        <dbReference type="SAM" id="MobiDB-lite"/>
    </source>
</evidence>
<reference evidence="11 12" key="1">
    <citation type="submission" date="2019-07" db="EMBL/GenBank/DDBJ databases">
        <title>Whole genome shotgun sequence of Methylobacterium gnaphalii NBRC 107716.</title>
        <authorList>
            <person name="Hosoyama A."/>
            <person name="Uohara A."/>
            <person name="Ohji S."/>
            <person name="Ichikawa N."/>
        </authorList>
    </citation>
    <scope>NUCLEOTIDE SEQUENCE [LARGE SCALE GENOMIC DNA]</scope>
    <source>
        <strain evidence="11 12">NBRC 107716</strain>
    </source>
</reference>
<evidence type="ECO:0000256" key="6">
    <source>
        <dbReference type="ARBA" id="ARBA00023316"/>
    </source>
</evidence>
<comment type="similarity">
    <text evidence="2">Belongs to the YkuD family.</text>
</comment>
<comment type="pathway">
    <text evidence="1 7">Cell wall biogenesis; peptidoglycan biosynthesis.</text>
</comment>
<gene>
    <name evidence="11" type="ORF">MGN01_29160</name>
</gene>
<protein>
    <recommendedName>
        <fullName evidence="10">L,D-TPase catalytic domain-containing protein</fullName>
    </recommendedName>
</protein>
<dbReference type="AlphaFoldDB" id="A0A512JM80"/>
<feature type="domain" description="L,D-TPase catalytic" evidence="10">
    <location>
        <begin position="44"/>
        <end position="180"/>
    </location>
</feature>
<keyword evidence="3" id="KW-0808">Transferase</keyword>
<feature type="transmembrane region" description="Helical" evidence="9">
    <location>
        <begin position="6"/>
        <end position="24"/>
    </location>
</feature>
<dbReference type="PANTHER" id="PTHR36699:SF1">
    <property type="entry name" value="L,D-TRANSPEPTIDASE YAFK-RELATED"/>
    <property type="match status" value="1"/>
</dbReference>
<proteinExistence type="inferred from homology"/>
<organism evidence="11 12">
    <name type="scientific">Methylobacterium gnaphalii</name>
    <dbReference type="NCBI Taxonomy" id="1010610"/>
    <lineage>
        <taxon>Bacteria</taxon>
        <taxon>Pseudomonadati</taxon>
        <taxon>Pseudomonadota</taxon>
        <taxon>Alphaproteobacteria</taxon>
        <taxon>Hyphomicrobiales</taxon>
        <taxon>Methylobacteriaceae</taxon>
        <taxon>Methylobacterium</taxon>
    </lineage>
</organism>
<keyword evidence="9" id="KW-0472">Membrane</keyword>
<feature type="region of interest" description="Disordered" evidence="8">
    <location>
        <begin position="69"/>
        <end position="88"/>
    </location>
</feature>
<sequence length="181" mass="19498">MNSARIISFTVGIAVIALAAIYVVDRWQLLRTEPPLVAESERANLVLVEKAARRLTLLRDGRVLATYPMSLGPAPTGPKQREGDGRTPEGHYRVEYKNPGSVAHLSLKVSYPDAAQQAAAAAAGHAPGGDIMIHGILNGFGWLGPLHRLMDWTNGCVGVTNAEIEAIYARVDVDTPIEIRP</sequence>
<dbReference type="GO" id="GO:0009252">
    <property type="term" value="P:peptidoglycan biosynthetic process"/>
    <property type="evidence" value="ECO:0007669"/>
    <property type="project" value="UniProtKB-UniPathway"/>
</dbReference>
<dbReference type="Gene3D" id="2.40.440.10">
    <property type="entry name" value="L,D-transpeptidase catalytic domain-like"/>
    <property type="match status" value="1"/>
</dbReference>
<keyword evidence="4 7" id="KW-0133">Cell shape</keyword>
<keyword evidence="5 7" id="KW-0573">Peptidoglycan synthesis</keyword>
<dbReference type="GO" id="GO:0004180">
    <property type="term" value="F:carboxypeptidase activity"/>
    <property type="evidence" value="ECO:0007669"/>
    <property type="project" value="UniProtKB-ARBA"/>
</dbReference>
<dbReference type="GO" id="GO:0071555">
    <property type="term" value="P:cell wall organization"/>
    <property type="evidence" value="ECO:0007669"/>
    <property type="project" value="UniProtKB-UniRule"/>
</dbReference>
<keyword evidence="9" id="KW-0812">Transmembrane</keyword>
<keyword evidence="12" id="KW-1185">Reference proteome</keyword>
<dbReference type="GO" id="GO:0016740">
    <property type="term" value="F:transferase activity"/>
    <property type="evidence" value="ECO:0007669"/>
    <property type="project" value="UniProtKB-KW"/>
</dbReference>
<dbReference type="EMBL" id="BJZV01000015">
    <property type="protein sequence ID" value="GEP11071.1"/>
    <property type="molecule type" value="Genomic_DNA"/>
</dbReference>